<dbReference type="SUPFAM" id="SSF53474">
    <property type="entry name" value="alpha/beta-Hydrolases"/>
    <property type="match status" value="1"/>
</dbReference>
<organism evidence="2 3">
    <name type="scientific">Pseudolysinimonas kribbensis</name>
    <dbReference type="NCBI Taxonomy" id="433641"/>
    <lineage>
        <taxon>Bacteria</taxon>
        <taxon>Bacillati</taxon>
        <taxon>Actinomycetota</taxon>
        <taxon>Actinomycetes</taxon>
        <taxon>Micrococcales</taxon>
        <taxon>Microbacteriaceae</taxon>
        <taxon>Pseudolysinimonas</taxon>
    </lineage>
</organism>
<keyword evidence="3" id="KW-1185">Reference proteome</keyword>
<protein>
    <submittedName>
        <fullName evidence="2">Esterase</fullName>
    </submittedName>
</protein>
<reference evidence="3" key="1">
    <citation type="journal article" date="2019" name="Int. J. Syst. Evol. Microbiol.">
        <title>The Global Catalogue of Microorganisms (GCM) 10K type strain sequencing project: providing services to taxonomists for standard genome sequencing and annotation.</title>
        <authorList>
            <consortium name="The Broad Institute Genomics Platform"/>
            <consortium name="The Broad Institute Genome Sequencing Center for Infectious Disease"/>
            <person name="Wu L."/>
            <person name="Ma J."/>
        </authorList>
    </citation>
    <scope>NUCLEOTIDE SEQUENCE [LARGE SCALE GENOMIC DNA]</scope>
    <source>
        <strain evidence="3">NBRC 108894</strain>
    </source>
</reference>
<dbReference type="InterPro" id="IPR005645">
    <property type="entry name" value="FSH-like_dom"/>
</dbReference>
<dbReference type="EMBL" id="BSVB01000001">
    <property type="protein sequence ID" value="GMA95594.1"/>
    <property type="molecule type" value="Genomic_DNA"/>
</dbReference>
<evidence type="ECO:0000313" key="3">
    <source>
        <dbReference type="Proteomes" id="UP001157034"/>
    </source>
</evidence>
<comment type="caution">
    <text evidence="2">The sequence shown here is derived from an EMBL/GenBank/DDBJ whole genome shotgun (WGS) entry which is preliminary data.</text>
</comment>
<dbReference type="Pfam" id="PF03959">
    <property type="entry name" value="FSH1"/>
    <property type="match status" value="1"/>
</dbReference>
<evidence type="ECO:0000313" key="2">
    <source>
        <dbReference type="EMBL" id="GMA95594.1"/>
    </source>
</evidence>
<dbReference type="Proteomes" id="UP001157034">
    <property type="component" value="Unassembled WGS sequence"/>
</dbReference>
<feature type="domain" description="Serine hydrolase" evidence="1">
    <location>
        <begin position="30"/>
        <end position="156"/>
    </location>
</feature>
<sequence length="184" mass="20267">MHGRVSGEQRLVTASASFPEDFVIAHLRGTRAEEGTWSWFAPDNERGDPRPEDASASAAAVLSWLETLPPAPLVGALGFSQGGAMALELLRHDPDRVRFAVNLGGYAVRGERARDAELRERRPPVFWGRGGLDHVIGPVAIDRTTAWLDRHATVTAHFYPRLRHTVSRREAADAGAFLQERLGR</sequence>
<proteinExistence type="predicted"/>
<accession>A0ABQ6K5F3</accession>
<dbReference type="InterPro" id="IPR029058">
    <property type="entry name" value="AB_hydrolase_fold"/>
</dbReference>
<gene>
    <name evidence="2" type="ORF">GCM10025881_24180</name>
</gene>
<dbReference type="RefSeq" id="WP_284254336.1">
    <property type="nucleotide sequence ID" value="NZ_BSVB01000001.1"/>
</dbReference>
<evidence type="ECO:0000259" key="1">
    <source>
        <dbReference type="Pfam" id="PF03959"/>
    </source>
</evidence>
<dbReference type="Gene3D" id="3.40.50.1820">
    <property type="entry name" value="alpha/beta hydrolase"/>
    <property type="match status" value="1"/>
</dbReference>
<name>A0ABQ6K5F3_9MICO</name>